<gene>
    <name evidence="2" type="ORF">DGYR_LOCUS13879</name>
</gene>
<dbReference type="AlphaFoldDB" id="A0A7I8WEK9"/>
<sequence length="136" mass="15888">MTKSLKEYFALVKFCRENTDLSLTEKKFFCDVCEEEKKYNPREEDEPFKAHLKTPKHLGKKDKKKEKGLDFPLAGTVKLGFHFEPVRMLIATNTPINRVDDAFLNSFLRNETIRNKDPPLITENLLSMKFSPIINH</sequence>
<feature type="region of interest" description="Disordered" evidence="1">
    <location>
        <begin position="40"/>
        <end position="65"/>
    </location>
</feature>
<keyword evidence="3" id="KW-1185">Reference proteome</keyword>
<proteinExistence type="predicted"/>
<accession>A0A7I8WEK9</accession>
<organism evidence="2 3">
    <name type="scientific">Dimorphilus gyrociliatus</name>
    <dbReference type="NCBI Taxonomy" id="2664684"/>
    <lineage>
        <taxon>Eukaryota</taxon>
        <taxon>Metazoa</taxon>
        <taxon>Spiralia</taxon>
        <taxon>Lophotrochozoa</taxon>
        <taxon>Annelida</taxon>
        <taxon>Polychaeta</taxon>
        <taxon>Polychaeta incertae sedis</taxon>
        <taxon>Dinophilidae</taxon>
        <taxon>Dimorphilus</taxon>
    </lineage>
</organism>
<protein>
    <submittedName>
        <fullName evidence="2">Uncharacterized protein</fullName>
    </submittedName>
</protein>
<dbReference type="Proteomes" id="UP000549394">
    <property type="component" value="Unassembled WGS sequence"/>
</dbReference>
<comment type="caution">
    <text evidence="2">The sequence shown here is derived from an EMBL/GenBank/DDBJ whole genome shotgun (WGS) entry which is preliminary data.</text>
</comment>
<evidence type="ECO:0000313" key="3">
    <source>
        <dbReference type="Proteomes" id="UP000549394"/>
    </source>
</evidence>
<dbReference type="EMBL" id="CAJFCJ010000068">
    <property type="protein sequence ID" value="CAD5126643.1"/>
    <property type="molecule type" value="Genomic_DNA"/>
</dbReference>
<feature type="compositionally biased region" description="Basic residues" evidence="1">
    <location>
        <begin position="50"/>
        <end position="65"/>
    </location>
</feature>
<name>A0A7I8WEK9_9ANNE</name>
<reference evidence="2 3" key="1">
    <citation type="submission" date="2020-08" db="EMBL/GenBank/DDBJ databases">
        <authorList>
            <person name="Hejnol A."/>
        </authorList>
    </citation>
    <scope>NUCLEOTIDE SEQUENCE [LARGE SCALE GENOMIC DNA]</scope>
</reference>
<evidence type="ECO:0000313" key="2">
    <source>
        <dbReference type="EMBL" id="CAD5126643.1"/>
    </source>
</evidence>
<evidence type="ECO:0000256" key="1">
    <source>
        <dbReference type="SAM" id="MobiDB-lite"/>
    </source>
</evidence>